<dbReference type="CDD" id="cd05379">
    <property type="entry name" value="CAP_bacterial"/>
    <property type="match status" value="1"/>
</dbReference>
<keyword evidence="5" id="KW-1185">Reference proteome</keyword>
<feature type="signal peptide" evidence="2">
    <location>
        <begin position="1"/>
        <end position="19"/>
    </location>
</feature>
<feature type="region of interest" description="Disordered" evidence="1">
    <location>
        <begin position="124"/>
        <end position="170"/>
    </location>
</feature>
<dbReference type="Pfam" id="PF00188">
    <property type="entry name" value="CAP"/>
    <property type="match status" value="1"/>
</dbReference>
<feature type="compositionally biased region" description="Polar residues" evidence="1">
    <location>
        <begin position="127"/>
        <end position="144"/>
    </location>
</feature>
<keyword evidence="2" id="KW-0732">Signal</keyword>
<dbReference type="OrthoDB" id="9783944at2"/>
<comment type="caution">
    <text evidence="4">The sequence shown here is derived from an EMBL/GenBank/DDBJ whole genome shotgun (WGS) entry which is preliminary data.</text>
</comment>
<evidence type="ECO:0000256" key="1">
    <source>
        <dbReference type="SAM" id="MobiDB-lite"/>
    </source>
</evidence>
<organism evidence="4 5">
    <name type="scientific">Oxobacter pfennigii</name>
    <dbReference type="NCBI Taxonomy" id="36849"/>
    <lineage>
        <taxon>Bacteria</taxon>
        <taxon>Bacillati</taxon>
        <taxon>Bacillota</taxon>
        <taxon>Clostridia</taxon>
        <taxon>Eubacteriales</taxon>
        <taxon>Clostridiaceae</taxon>
        <taxon>Oxobacter</taxon>
    </lineage>
</organism>
<protein>
    <submittedName>
        <fullName evidence="4">Cysteine-rich secretory protein family protein</fullName>
    </submittedName>
</protein>
<dbReference type="PATRIC" id="fig|36849.3.peg.1704"/>
<evidence type="ECO:0000313" key="5">
    <source>
        <dbReference type="Proteomes" id="UP000050326"/>
    </source>
</evidence>
<evidence type="ECO:0000256" key="2">
    <source>
        <dbReference type="SAM" id="SignalP"/>
    </source>
</evidence>
<dbReference type="PROSITE" id="PS51257">
    <property type="entry name" value="PROKAR_LIPOPROTEIN"/>
    <property type="match status" value="1"/>
</dbReference>
<dbReference type="AlphaFoldDB" id="A0A0P9AGH7"/>
<accession>A0A0P9AGH7</accession>
<dbReference type="Proteomes" id="UP000050326">
    <property type="component" value="Unassembled WGS sequence"/>
</dbReference>
<dbReference type="Gene3D" id="3.40.33.10">
    <property type="entry name" value="CAP"/>
    <property type="match status" value="1"/>
</dbReference>
<dbReference type="InterPro" id="IPR014044">
    <property type="entry name" value="CAP_dom"/>
</dbReference>
<proteinExistence type="predicted"/>
<dbReference type="PANTHER" id="PTHR31157:SF1">
    <property type="entry name" value="SCP DOMAIN-CONTAINING PROTEIN"/>
    <property type="match status" value="1"/>
</dbReference>
<feature type="chain" id="PRO_5039177198" evidence="2">
    <location>
        <begin position="20"/>
        <end position="288"/>
    </location>
</feature>
<dbReference type="SUPFAM" id="SSF55797">
    <property type="entry name" value="PR-1-like"/>
    <property type="match status" value="1"/>
</dbReference>
<dbReference type="PANTHER" id="PTHR31157">
    <property type="entry name" value="SCP DOMAIN-CONTAINING PROTEIN"/>
    <property type="match status" value="1"/>
</dbReference>
<feature type="compositionally biased region" description="Low complexity" evidence="1">
    <location>
        <begin position="156"/>
        <end position="168"/>
    </location>
</feature>
<dbReference type="RefSeq" id="WP_054874686.1">
    <property type="nucleotide sequence ID" value="NZ_LKET01000029.1"/>
</dbReference>
<dbReference type="InterPro" id="IPR035940">
    <property type="entry name" value="CAP_sf"/>
</dbReference>
<evidence type="ECO:0000259" key="3">
    <source>
        <dbReference type="Pfam" id="PF00188"/>
    </source>
</evidence>
<evidence type="ECO:0000313" key="4">
    <source>
        <dbReference type="EMBL" id="KPU44531.1"/>
    </source>
</evidence>
<gene>
    <name evidence="4" type="ORF">OXPF_16140</name>
</gene>
<name>A0A0P9AGH7_9CLOT</name>
<dbReference type="STRING" id="36849.OXPF_16140"/>
<dbReference type="EMBL" id="LKET01000029">
    <property type="protein sequence ID" value="KPU44531.1"/>
    <property type="molecule type" value="Genomic_DNA"/>
</dbReference>
<reference evidence="4 5" key="1">
    <citation type="submission" date="2015-09" db="EMBL/GenBank/DDBJ databases">
        <title>Genome sequence of Oxobacter pfennigii DSM 3222.</title>
        <authorList>
            <person name="Poehlein A."/>
            <person name="Bengelsdorf F.R."/>
            <person name="Schiel-Bengelsdorf B."/>
            <person name="Duerre P."/>
            <person name="Daniel R."/>
        </authorList>
    </citation>
    <scope>NUCLEOTIDE SEQUENCE [LARGE SCALE GENOMIC DNA]</scope>
    <source>
        <strain evidence="4 5">DSM 3222</strain>
    </source>
</reference>
<feature type="domain" description="SCP" evidence="3">
    <location>
        <begin position="170"/>
        <end position="285"/>
    </location>
</feature>
<dbReference type="InterPro" id="IPR014258">
    <property type="entry name" value="CAP_domain_YkwD-like"/>
</dbReference>
<dbReference type="NCBIfam" id="TIGR02909">
    <property type="entry name" value="spore_YkwD"/>
    <property type="match status" value="1"/>
</dbReference>
<sequence>MNRKFSFAVLSLSLILALAGCMGYDRRTAPQVPGSQGMDNNGPMISATYEKADVEYVITTQNVSVKNGVSANSPVIYNLKSGTKIRVLAKYDGNYVAYLPNNRVGMIPVSSTKPATAAVTQKIPDVPQSTASPQISAVPQTPESASAPGIPQTNQSSAGNANSSEESSMLNLVNSERSKAGLKPLASNTELTKLARLKSKDIADKNYFSHTSPTYGTPFEMMQKYGVAYLYAGENLAKNSTVQAAHQALMNSEGHRKNILSNQFTEVGIGVITDEGNNKVYTQMFIGR</sequence>